<name>A0A1G8PUK3_9FIRM</name>
<dbReference type="AlphaFoldDB" id="A0A1G8PUK3"/>
<gene>
    <name evidence="1" type="ORF">SAMN04515654_12118</name>
</gene>
<proteinExistence type="predicted"/>
<dbReference type="RefSeq" id="WP_089716399.1">
    <property type="nucleotide sequence ID" value="NZ_FNEH01000021.1"/>
</dbReference>
<accession>A0A1G8PUK3</accession>
<dbReference type="Proteomes" id="UP000198945">
    <property type="component" value="Unassembled WGS sequence"/>
</dbReference>
<reference evidence="1 2" key="1">
    <citation type="submission" date="2016-10" db="EMBL/GenBank/DDBJ databases">
        <authorList>
            <person name="de Groot N.N."/>
        </authorList>
    </citation>
    <scope>NUCLEOTIDE SEQUENCE [LARGE SCALE GENOMIC DNA]</scope>
    <source>
        <strain evidence="1 2">WG7</strain>
    </source>
</reference>
<dbReference type="EMBL" id="FNEH01000021">
    <property type="protein sequence ID" value="SDI95550.1"/>
    <property type="molecule type" value="Genomic_DNA"/>
</dbReference>
<sequence>MSTKVDEVLMPETKEVYVGKEKFEVGPLVRAKYGKLINVFAELVLNLDQEVLENAEEHIDELITIISDQALLKLYAAALDKNEEWVNNNLLLPQEIKLFSVILEVNDIESIIENFTKVLRKKAVIQKITGKLQSSK</sequence>
<protein>
    <submittedName>
        <fullName evidence="1">Uncharacterized protein</fullName>
    </submittedName>
</protein>
<organism evidence="1 2">
    <name type="scientific">Halanaerobium congolense</name>
    <dbReference type="NCBI Taxonomy" id="54121"/>
    <lineage>
        <taxon>Bacteria</taxon>
        <taxon>Bacillati</taxon>
        <taxon>Bacillota</taxon>
        <taxon>Clostridia</taxon>
        <taxon>Halanaerobiales</taxon>
        <taxon>Halanaerobiaceae</taxon>
        <taxon>Halanaerobium</taxon>
    </lineage>
</organism>
<evidence type="ECO:0000313" key="1">
    <source>
        <dbReference type="EMBL" id="SDI95550.1"/>
    </source>
</evidence>
<evidence type="ECO:0000313" key="2">
    <source>
        <dbReference type="Proteomes" id="UP000198945"/>
    </source>
</evidence>